<dbReference type="Proteomes" id="UP000828390">
    <property type="component" value="Unassembled WGS sequence"/>
</dbReference>
<dbReference type="AlphaFoldDB" id="A0A9D4F9Y9"/>
<evidence type="ECO:0000313" key="1">
    <source>
        <dbReference type="EMBL" id="KAH3792746.1"/>
    </source>
</evidence>
<evidence type="ECO:0000313" key="2">
    <source>
        <dbReference type="Proteomes" id="UP000828390"/>
    </source>
</evidence>
<comment type="caution">
    <text evidence="1">The sequence shown here is derived from an EMBL/GenBank/DDBJ whole genome shotgun (WGS) entry which is preliminary data.</text>
</comment>
<reference evidence="1" key="1">
    <citation type="journal article" date="2019" name="bioRxiv">
        <title>The Genome of the Zebra Mussel, Dreissena polymorpha: A Resource for Invasive Species Research.</title>
        <authorList>
            <person name="McCartney M.A."/>
            <person name="Auch B."/>
            <person name="Kono T."/>
            <person name="Mallez S."/>
            <person name="Zhang Y."/>
            <person name="Obille A."/>
            <person name="Becker A."/>
            <person name="Abrahante J.E."/>
            <person name="Garbe J."/>
            <person name="Badalamenti J.P."/>
            <person name="Herman A."/>
            <person name="Mangelson H."/>
            <person name="Liachko I."/>
            <person name="Sullivan S."/>
            <person name="Sone E.D."/>
            <person name="Koren S."/>
            <person name="Silverstein K.A.T."/>
            <person name="Beckman K.B."/>
            <person name="Gohl D.M."/>
        </authorList>
    </citation>
    <scope>NUCLEOTIDE SEQUENCE</scope>
    <source>
        <strain evidence="1">Duluth1</strain>
        <tissue evidence="1">Whole animal</tissue>
    </source>
</reference>
<organism evidence="1 2">
    <name type="scientific">Dreissena polymorpha</name>
    <name type="common">Zebra mussel</name>
    <name type="synonym">Mytilus polymorpha</name>
    <dbReference type="NCBI Taxonomy" id="45954"/>
    <lineage>
        <taxon>Eukaryota</taxon>
        <taxon>Metazoa</taxon>
        <taxon>Spiralia</taxon>
        <taxon>Lophotrochozoa</taxon>
        <taxon>Mollusca</taxon>
        <taxon>Bivalvia</taxon>
        <taxon>Autobranchia</taxon>
        <taxon>Heteroconchia</taxon>
        <taxon>Euheterodonta</taxon>
        <taxon>Imparidentia</taxon>
        <taxon>Neoheterodontei</taxon>
        <taxon>Myida</taxon>
        <taxon>Dreissenoidea</taxon>
        <taxon>Dreissenidae</taxon>
        <taxon>Dreissena</taxon>
    </lineage>
</organism>
<dbReference type="EMBL" id="JAIWYP010000007">
    <property type="protein sequence ID" value="KAH3792746.1"/>
    <property type="molecule type" value="Genomic_DNA"/>
</dbReference>
<reference evidence="1" key="2">
    <citation type="submission" date="2020-11" db="EMBL/GenBank/DDBJ databases">
        <authorList>
            <person name="McCartney M.A."/>
            <person name="Auch B."/>
            <person name="Kono T."/>
            <person name="Mallez S."/>
            <person name="Becker A."/>
            <person name="Gohl D.M."/>
            <person name="Silverstein K.A.T."/>
            <person name="Koren S."/>
            <person name="Bechman K.B."/>
            <person name="Herman A."/>
            <person name="Abrahante J.E."/>
            <person name="Garbe J."/>
        </authorList>
    </citation>
    <scope>NUCLEOTIDE SEQUENCE</scope>
    <source>
        <strain evidence="1">Duluth1</strain>
        <tissue evidence="1">Whole animal</tissue>
    </source>
</reference>
<name>A0A9D4F9Y9_DREPO</name>
<keyword evidence="2" id="KW-1185">Reference proteome</keyword>
<gene>
    <name evidence="1" type="ORF">DPMN_146245</name>
</gene>
<protein>
    <submittedName>
        <fullName evidence="1">Uncharacterized protein</fullName>
    </submittedName>
</protein>
<sequence>MEGRHSMWFPMTEVEESFRKQLTSQELTDGMLTNLRIKYEWSSGKKGQNAL</sequence>
<proteinExistence type="predicted"/>
<accession>A0A9D4F9Y9</accession>